<sequence>MATEAEREFILAALAPVCEPLHEALTKGSERALDHFKRHDMSAKDYAPFVAHLTRGHVIDILSNTRLGEWRVARRRPNGQALLHNGAMNLRLLRPNHEGAIPAPGPNQARIDYYRNPDRTLFGPASSKLIGIWTFDEEIGQPEVRVVRPVGAWKNGQKARLDLDFILPEDPDELNNLEFVPTDEGLTLPIAFEEGDGGGVYGSGG</sequence>
<dbReference type="Proteomes" id="UP001596226">
    <property type="component" value="Unassembled WGS sequence"/>
</dbReference>
<organism evidence="1 2">
    <name type="scientific">Micromonospora vulcania</name>
    <dbReference type="NCBI Taxonomy" id="1441873"/>
    <lineage>
        <taxon>Bacteria</taxon>
        <taxon>Bacillati</taxon>
        <taxon>Actinomycetota</taxon>
        <taxon>Actinomycetes</taxon>
        <taxon>Micromonosporales</taxon>
        <taxon>Micromonosporaceae</taxon>
        <taxon>Micromonospora</taxon>
    </lineage>
</organism>
<dbReference type="EMBL" id="JBHSQS010000011">
    <property type="protein sequence ID" value="MFC5925595.1"/>
    <property type="molecule type" value="Genomic_DNA"/>
</dbReference>
<keyword evidence="2" id="KW-1185">Reference proteome</keyword>
<dbReference type="RefSeq" id="WP_377513669.1">
    <property type="nucleotide sequence ID" value="NZ_JBHSQS010000011.1"/>
</dbReference>
<evidence type="ECO:0000313" key="1">
    <source>
        <dbReference type="EMBL" id="MFC5925595.1"/>
    </source>
</evidence>
<gene>
    <name evidence="1" type="ORF">ACFQGL_19835</name>
</gene>
<accession>A0ABW1H7G1</accession>
<evidence type="ECO:0000313" key="2">
    <source>
        <dbReference type="Proteomes" id="UP001596226"/>
    </source>
</evidence>
<comment type="caution">
    <text evidence="1">The sequence shown here is derived from an EMBL/GenBank/DDBJ whole genome shotgun (WGS) entry which is preliminary data.</text>
</comment>
<protein>
    <submittedName>
        <fullName evidence="1">Uncharacterized protein</fullName>
    </submittedName>
</protein>
<name>A0ABW1H7G1_9ACTN</name>
<proteinExistence type="predicted"/>
<reference evidence="2" key="1">
    <citation type="journal article" date="2019" name="Int. J. Syst. Evol. Microbiol.">
        <title>The Global Catalogue of Microorganisms (GCM) 10K type strain sequencing project: providing services to taxonomists for standard genome sequencing and annotation.</title>
        <authorList>
            <consortium name="The Broad Institute Genomics Platform"/>
            <consortium name="The Broad Institute Genome Sequencing Center for Infectious Disease"/>
            <person name="Wu L."/>
            <person name="Ma J."/>
        </authorList>
    </citation>
    <scope>NUCLEOTIDE SEQUENCE [LARGE SCALE GENOMIC DNA]</scope>
    <source>
        <strain evidence="2">CGMCC 4.7144</strain>
    </source>
</reference>